<dbReference type="Proteomes" id="UP000012153">
    <property type="component" value="Unassembled WGS sequence"/>
</dbReference>
<reference evidence="1 2" key="1">
    <citation type="submission" date="2013-01" db="EMBL/GenBank/DDBJ databases">
        <authorList>
            <person name="Harkins D.M."/>
            <person name="Durkin A.S."/>
            <person name="Brinkac L.M."/>
            <person name="Haft D.H."/>
            <person name="Selengut J.D."/>
            <person name="Sanka R."/>
            <person name="DePew J."/>
            <person name="Purushe J."/>
            <person name="Matthias M.A."/>
            <person name="Vinetz J.M."/>
            <person name="Sutton G.G."/>
            <person name="Nierman W.C."/>
            <person name="Fouts D.E."/>
        </authorList>
    </citation>
    <scope>NUCLEOTIDE SEQUENCE [LARGE SCALE GENOMIC DNA]</scope>
    <source>
        <strain evidence="1 2">ZUN142</strain>
    </source>
</reference>
<dbReference type="EMBL" id="AHOP02000058">
    <property type="protein sequence ID" value="EMO39201.1"/>
    <property type="molecule type" value="Genomic_DNA"/>
</dbReference>
<comment type="caution">
    <text evidence="1">The sequence shown here is derived from an EMBL/GenBank/DDBJ whole genome shotgun (WGS) entry which is preliminary data.</text>
</comment>
<evidence type="ECO:0000313" key="1">
    <source>
        <dbReference type="EMBL" id="EMO39201.1"/>
    </source>
</evidence>
<accession>M6U8B8</accession>
<sequence length="41" mass="5155">MTLYKLNSKNNTICKNFYIFVKYIFHFEKYIYTSFLLITYQ</sequence>
<organism evidence="1 2">
    <name type="scientific">Leptospira noguchii serovar Autumnalis str. ZUN142</name>
    <dbReference type="NCBI Taxonomy" id="1085540"/>
    <lineage>
        <taxon>Bacteria</taxon>
        <taxon>Pseudomonadati</taxon>
        <taxon>Spirochaetota</taxon>
        <taxon>Spirochaetia</taxon>
        <taxon>Leptospirales</taxon>
        <taxon>Leptospiraceae</taxon>
        <taxon>Leptospira</taxon>
    </lineage>
</organism>
<proteinExistence type="predicted"/>
<evidence type="ECO:0000313" key="2">
    <source>
        <dbReference type="Proteomes" id="UP000012153"/>
    </source>
</evidence>
<dbReference type="AlphaFoldDB" id="M6U8B8"/>
<protein>
    <submittedName>
        <fullName evidence="1">Uncharacterized protein</fullName>
    </submittedName>
</protein>
<gene>
    <name evidence="1" type="ORF">LEP1GSC186_2780</name>
</gene>
<name>M6U8B8_9LEPT</name>